<evidence type="ECO:0000259" key="3">
    <source>
        <dbReference type="PROSITE" id="PS50003"/>
    </source>
</evidence>
<dbReference type="InterPro" id="IPR001849">
    <property type="entry name" value="PH_domain"/>
</dbReference>
<comment type="function">
    <text evidence="2">Plays a role in endocytic trafficking. Required for receptor recycling from endosomes, both to the trans-Golgi network and the plasma membrane.</text>
</comment>
<evidence type="ECO:0000256" key="1">
    <source>
        <dbReference type="ARBA" id="ARBA00022553"/>
    </source>
</evidence>
<reference evidence="4 5" key="1">
    <citation type="journal article" date="2020" name="Nature">
        <title>Six reference-quality genomes reveal evolution of bat adaptations.</title>
        <authorList>
            <person name="Jebb D."/>
            <person name="Huang Z."/>
            <person name="Pippel M."/>
            <person name="Hughes G.M."/>
            <person name="Lavrichenko K."/>
            <person name="Devanna P."/>
            <person name="Winkler S."/>
            <person name="Jermiin L.S."/>
            <person name="Skirmuntt E.C."/>
            <person name="Katzourakis A."/>
            <person name="Burkitt-Gray L."/>
            <person name="Ray D.A."/>
            <person name="Sullivan K.A.M."/>
            <person name="Roscito J.G."/>
            <person name="Kirilenko B.M."/>
            <person name="Davalos L.M."/>
            <person name="Corthals A.P."/>
            <person name="Power M.L."/>
            <person name="Jones G."/>
            <person name="Ransome R.D."/>
            <person name="Dechmann D.K.N."/>
            <person name="Locatelli A.G."/>
            <person name="Puechmaille S.J."/>
            <person name="Fedrigo O."/>
            <person name="Jarvis E.D."/>
            <person name="Hiller M."/>
            <person name="Vernes S.C."/>
            <person name="Myers E.W."/>
            <person name="Teeling E.C."/>
        </authorList>
    </citation>
    <scope>NUCLEOTIDE SEQUENCE [LARGE SCALE GENOMIC DNA]</scope>
    <source>
        <strain evidence="4">MMyoMyo1</strain>
        <tissue evidence="4">Flight muscle</tissue>
    </source>
</reference>
<comment type="similarity">
    <text evidence="2">Belongs to the sesquipedalian family.</text>
</comment>
<dbReference type="AlphaFoldDB" id="A0A7J8AMM2"/>
<proteinExistence type="inferred from homology"/>
<evidence type="ECO:0000256" key="2">
    <source>
        <dbReference type="RuleBase" id="RU369082"/>
    </source>
</evidence>
<dbReference type="GO" id="GO:0007032">
    <property type="term" value="P:endosome organization"/>
    <property type="evidence" value="ECO:0007669"/>
    <property type="project" value="UniProtKB-UniRule"/>
</dbReference>
<comment type="subunit">
    <text evidence="2">Forms homodimers and heterodimers with PHETA. Interacts with OCRL and INPP5B.</text>
</comment>
<dbReference type="Proteomes" id="UP000527355">
    <property type="component" value="Unassembled WGS sequence"/>
</dbReference>
<organism evidence="4 5">
    <name type="scientific">Myotis myotis</name>
    <name type="common">Greater mouse-eared bat</name>
    <name type="synonym">Vespertilio myotis</name>
    <dbReference type="NCBI Taxonomy" id="51298"/>
    <lineage>
        <taxon>Eukaryota</taxon>
        <taxon>Metazoa</taxon>
        <taxon>Chordata</taxon>
        <taxon>Craniata</taxon>
        <taxon>Vertebrata</taxon>
        <taxon>Euteleostomi</taxon>
        <taxon>Mammalia</taxon>
        <taxon>Eutheria</taxon>
        <taxon>Laurasiatheria</taxon>
        <taxon>Chiroptera</taxon>
        <taxon>Yangochiroptera</taxon>
        <taxon>Vespertilionidae</taxon>
        <taxon>Myotis</taxon>
    </lineage>
</organism>
<evidence type="ECO:0000313" key="4">
    <source>
        <dbReference type="EMBL" id="KAF6387694.1"/>
    </source>
</evidence>
<name>A0A7J8AMM2_MYOMY</name>
<dbReference type="InterPro" id="IPR045188">
    <property type="entry name" value="Boi1/Boi2-like"/>
</dbReference>
<dbReference type="CDD" id="cd13284">
    <property type="entry name" value="PH_OSBP_ORP4"/>
    <property type="match status" value="1"/>
</dbReference>
<dbReference type="Pfam" id="PF00169">
    <property type="entry name" value="PH"/>
    <property type="match status" value="1"/>
</dbReference>
<gene>
    <name evidence="4" type="ORF">mMyoMyo1_008149</name>
</gene>
<dbReference type="SMART" id="SM00233">
    <property type="entry name" value="PH"/>
    <property type="match status" value="1"/>
</dbReference>
<keyword evidence="5" id="KW-1185">Reference proteome</keyword>
<dbReference type="GO" id="GO:0001881">
    <property type="term" value="P:receptor recycling"/>
    <property type="evidence" value="ECO:0007669"/>
    <property type="project" value="UniProtKB-UniRule"/>
</dbReference>
<dbReference type="InterPro" id="IPR011993">
    <property type="entry name" value="PH-like_dom_sf"/>
</dbReference>
<dbReference type="GO" id="GO:0042147">
    <property type="term" value="P:retrograde transport, endosome to Golgi"/>
    <property type="evidence" value="ECO:0007669"/>
    <property type="project" value="UniProtKB-UniRule"/>
</dbReference>
<sequence>MASASSRGPGAGAVAAVSPAGGWGGSGAGGSGSALEGWLFKWTNYAKRYQQRWFVLSNGLLSYYRSKADMRHSCRGTIHLATASITLMDSCNFIISSLGAPTYHLKASSEVEQQLWVTALEMAKAKAVRMLADSDESGDEESVSQTDKTELQNTLQTLSSKVEDLSTCNDLVAKQGTALQRSLGELESLRLPAESNEKIQQVNERATLFRITSNAMTNACRDFLMFAQTHSKKWQKSLQYERDQRIRLDETLEQLAKQHNDLERAFREGMVLLAHPSGSVGPGED</sequence>
<dbReference type="PROSITE" id="PS50003">
    <property type="entry name" value="PH_DOMAIN"/>
    <property type="match status" value="1"/>
</dbReference>
<dbReference type="PANTHER" id="PTHR22902">
    <property type="entry name" value="SESQUIPEDALIAN"/>
    <property type="match status" value="1"/>
</dbReference>
<dbReference type="Gene3D" id="2.30.29.30">
    <property type="entry name" value="Pleckstrin-homology domain (PH domain)/Phosphotyrosine-binding domain (PTB)"/>
    <property type="match status" value="1"/>
</dbReference>
<keyword evidence="2" id="KW-0967">Endosome</keyword>
<dbReference type="VEuPathDB" id="HostDB:LOC118664983"/>
<dbReference type="PANTHER" id="PTHR22902:SF27">
    <property type="entry name" value="PLECKSTRIN HOMOLOGY DOMAIN-CONTAINING FAMILY A MEMBER 3"/>
    <property type="match status" value="1"/>
</dbReference>
<keyword evidence="2" id="KW-0968">Cytoplasmic vesicle</keyword>
<dbReference type="EMBL" id="JABWUV010000001">
    <property type="protein sequence ID" value="KAF6387694.1"/>
    <property type="molecule type" value="Genomic_DNA"/>
</dbReference>
<feature type="domain" description="PH" evidence="3">
    <location>
        <begin position="32"/>
        <end position="125"/>
    </location>
</feature>
<dbReference type="GO" id="GO:0005802">
    <property type="term" value="C:trans-Golgi network"/>
    <property type="evidence" value="ECO:0007669"/>
    <property type="project" value="UniProtKB-UniRule"/>
</dbReference>
<accession>A0A7J8AMM2</accession>
<protein>
    <recommendedName>
        <fullName evidence="2">Sesquipedalian</fullName>
        <shortName evidence="2">Ses</shortName>
    </recommendedName>
    <alternativeName>
        <fullName evidence="2">PH domain-containing endocytic trafficking adaptor</fullName>
    </alternativeName>
</protein>
<keyword evidence="2" id="KW-0333">Golgi apparatus</keyword>
<dbReference type="SUPFAM" id="SSF50729">
    <property type="entry name" value="PH domain-like"/>
    <property type="match status" value="1"/>
</dbReference>
<comment type="subcellular location">
    <subcellularLocation>
        <location evidence="2">Early endosome</location>
    </subcellularLocation>
    <subcellularLocation>
        <location evidence="2">Recycling endosome</location>
    </subcellularLocation>
    <subcellularLocation>
        <location evidence="2">Golgi apparatus</location>
        <location evidence="2">trans-Golgi network</location>
    </subcellularLocation>
    <subcellularLocation>
        <location evidence="2">Cytoplasmic vesicle</location>
        <location evidence="2">Clathrin-coated vesicle</location>
    </subcellularLocation>
</comment>
<evidence type="ECO:0000313" key="5">
    <source>
        <dbReference type="Proteomes" id="UP000527355"/>
    </source>
</evidence>
<dbReference type="GO" id="GO:0030136">
    <property type="term" value="C:clathrin-coated vesicle"/>
    <property type="evidence" value="ECO:0007669"/>
    <property type="project" value="UniProtKB-SubCell"/>
</dbReference>
<keyword evidence="1 2" id="KW-0597">Phosphoprotein</keyword>
<comment type="caution">
    <text evidence="4">The sequence shown here is derived from an EMBL/GenBank/DDBJ whole genome shotgun (WGS) entry which is preliminary data.</text>
</comment>
<dbReference type="GO" id="GO:0055037">
    <property type="term" value="C:recycling endosome"/>
    <property type="evidence" value="ECO:0007669"/>
    <property type="project" value="UniProtKB-SubCell"/>
</dbReference>
<dbReference type="GO" id="GO:0005769">
    <property type="term" value="C:early endosome"/>
    <property type="evidence" value="ECO:0007669"/>
    <property type="project" value="UniProtKB-SubCell"/>
</dbReference>
<dbReference type="GO" id="GO:0005829">
    <property type="term" value="C:cytosol"/>
    <property type="evidence" value="ECO:0007669"/>
    <property type="project" value="GOC"/>
</dbReference>